<accession>A0ABW0P9Y4</accession>
<name>A0ABW0P9Y4_9HYPH</name>
<protein>
    <submittedName>
        <fullName evidence="2">Superinfection immunity protein</fullName>
    </submittedName>
</protein>
<dbReference type="Proteomes" id="UP001596060">
    <property type="component" value="Unassembled WGS sequence"/>
</dbReference>
<dbReference type="EMBL" id="JBHSLU010000161">
    <property type="protein sequence ID" value="MFC5509295.1"/>
    <property type="molecule type" value="Genomic_DNA"/>
</dbReference>
<dbReference type="Pfam" id="PF14373">
    <property type="entry name" value="Imm_superinfect"/>
    <property type="match status" value="1"/>
</dbReference>
<evidence type="ECO:0000256" key="1">
    <source>
        <dbReference type="SAM" id="Phobius"/>
    </source>
</evidence>
<keyword evidence="1" id="KW-0472">Membrane</keyword>
<proteinExistence type="predicted"/>
<keyword evidence="1" id="KW-0812">Transmembrane</keyword>
<dbReference type="RefSeq" id="WP_377818050.1">
    <property type="nucleotide sequence ID" value="NZ_JBHSLU010000161.1"/>
</dbReference>
<keyword evidence="1" id="KW-1133">Transmembrane helix</keyword>
<feature type="transmembrane region" description="Helical" evidence="1">
    <location>
        <begin position="6"/>
        <end position="25"/>
    </location>
</feature>
<dbReference type="InterPro" id="IPR016410">
    <property type="entry name" value="Phage_imm"/>
</dbReference>
<sequence length="64" mass="7146">MLETILNIGTLVFLAMLYFLPALLAAARENPHKVPIFILNLFTGWTGLGWVAALIWTFMPPKTS</sequence>
<comment type="caution">
    <text evidence="2">The sequence shown here is derived from an EMBL/GenBank/DDBJ whole genome shotgun (WGS) entry which is preliminary data.</text>
</comment>
<keyword evidence="3" id="KW-1185">Reference proteome</keyword>
<gene>
    <name evidence="2" type="ORF">ACFPN9_29200</name>
</gene>
<organism evidence="2 3">
    <name type="scientific">Bosea massiliensis</name>
    <dbReference type="NCBI Taxonomy" id="151419"/>
    <lineage>
        <taxon>Bacteria</taxon>
        <taxon>Pseudomonadati</taxon>
        <taxon>Pseudomonadota</taxon>
        <taxon>Alphaproteobacteria</taxon>
        <taxon>Hyphomicrobiales</taxon>
        <taxon>Boseaceae</taxon>
        <taxon>Bosea</taxon>
    </lineage>
</organism>
<feature type="transmembrane region" description="Helical" evidence="1">
    <location>
        <begin position="37"/>
        <end position="59"/>
    </location>
</feature>
<reference evidence="3" key="1">
    <citation type="journal article" date="2019" name="Int. J. Syst. Evol. Microbiol.">
        <title>The Global Catalogue of Microorganisms (GCM) 10K type strain sequencing project: providing services to taxonomists for standard genome sequencing and annotation.</title>
        <authorList>
            <consortium name="The Broad Institute Genomics Platform"/>
            <consortium name="The Broad Institute Genome Sequencing Center for Infectious Disease"/>
            <person name="Wu L."/>
            <person name="Ma J."/>
        </authorList>
    </citation>
    <scope>NUCLEOTIDE SEQUENCE [LARGE SCALE GENOMIC DNA]</scope>
    <source>
        <strain evidence="3">CCUG 43117</strain>
    </source>
</reference>
<evidence type="ECO:0000313" key="3">
    <source>
        <dbReference type="Proteomes" id="UP001596060"/>
    </source>
</evidence>
<evidence type="ECO:0000313" key="2">
    <source>
        <dbReference type="EMBL" id="MFC5509295.1"/>
    </source>
</evidence>